<dbReference type="Proteomes" id="UP000299102">
    <property type="component" value="Unassembled WGS sequence"/>
</dbReference>
<evidence type="ECO:0000313" key="2">
    <source>
        <dbReference type="Proteomes" id="UP000299102"/>
    </source>
</evidence>
<keyword evidence="2" id="KW-1185">Reference proteome</keyword>
<comment type="caution">
    <text evidence="1">The sequence shown here is derived from an EMBL/GenBank/DDBJ whole genome shotgun (WGS) entry which is preliminary data.</text>
</comment>
<evidence type="ECO:0000313" key="1">
    <source>
        <dbReference type="EMBL" id="GBP43497.1"/>
    </source>
</evidence>
<reference evidence="1 2" key="1">
    <citation type="journal article" date="2019" name="Commun. Biol.">
        <title>The bagworm genome reveals a unique fibroin gene that provides high tensile strength.</title>
        <authorList>
            <person name="Kono N."/>
            <person name="Nakamura H."/>
            <person name="Ohtoshi R."/>
            <person name="Tomita M."/>
            <person name="Numata K."/>
            <person name="Arakawa K."/>
        </authorList>
    </citation>
    <scope>NUCLEOTIDE SEQUENCE [LARGE SCALE GENOMIC DNA]</scope>
</reference>
<dbReference type="EMBL" id="BGZK01000437">
    <property type="protein sequence ID" value="GBP43497.1"/>
    <property type="molecule type" value="Genomic_DNA"/>
</dbReference>
<gene>
    <name evidence="1" type="ORF">EVAR_30454_1</name>
</gene>
<dbReference type="AlphaFoldDB" id="A0A4C1W083"/>
<name>A0A4C1W083_EUMVA</name>
<accession>A0A4C1W083</accession>
<protein>
    <submittedName>
        <fullName evidence="1">Uncharacterized protein</fullName>
    </submittedName>
</protein>
<proteinExistence type="predicted"/>
<sequence length="102" mass="11336">MHFAYFTNKSSSGLLQPFTPAGAGMNLWLGPGFHLVGETLPPRVARAGDRCLILLDSLNISTGRSSRAAWLFCTIWPTWGIMGSRRSMCTPRYRTQDFHSTS</sequence>
<organism evidence="1 2">
    <name type="scientific">Eumeta variegata</name>
    <name type="common">Bagworm moth</name>
    <name type="synonym">Eumeta japonica</name>
    <dbReference type="NCBI Taxonomy" id="151549"/>
    <lineage>
        <taxon>Eukaryota</taxon>
        <taxon>Metazoa</taxon>
        <taxon>Ecdysozoa</taxon>
        <taxon>Arthropoda</taxon>
        <taxon>Hexapoda</taxon>
        <taxon>Insecta</taxon>
        <taxon>Pterygota</taxon>
        <taxon>Neoptera</taxon>
        <taxon>Endopterygota</taxon>
        <taxon>Lepidoptera</taxon>
        <taxon>Glossata</taxon>
        <taxon>Ditrysia</taxon>
        <taxon>Tineoidea</taxon>
        <taxon>Psychidae</taxon>
        <taxon>Oiketicinae</taxon>
        <taxon>Eumeta</taxon>
    </lineage>
</organism>